<organism evidence="3 4">
    <name type="scientific">Byssothecium circinans</name>
    <dbReference type="NCBI Taxonomy" id="147558"/>
    <lineage>
        <taxon>Eukaryota</taxon>
        <taxon>Fungi</taxon>
        <taxon>Dikarya</taxon>
        <taxon>Ascomycota</taxon>
        <taxon>Pezizomycotina</taxon>
        <taxon>Dothideomycetes</taxon>
        <taxon>Pleosporomycetidae</taxon>
        <taxon>Pleosporales</taxon>
        <taxon>Massarineae</taxon>
        <taxon>Massarinaceae</taxon>
        <taxon>Byssothecium</taxon>
    </lineage>
</organism>
<reference evidence="3" key="1">
    <citation type="journal article" date="2020" name="Stud. Mycol.">
        <title>101 Dothideomycetes genomes: a test case for predicting lifestyles and emergence of pathogens.</title>
        <authorList>
            <person name="Haridas S."/>
            <person name="Albert R."/>
            <person name="Binder M."/>
            <person name="Bloem J."/>
            <person name="Labutti K."/>
            <person name="Salamov A."/>
            <person name="Andreopoulos B."/>
            <person name="Baker S."/>
            <person name="Barry K."/>
            <person name="Bills G."/>
            <person name="Bluhm B."/>
            <person name="Cannon C."/>
            <person name="Castanera R."/>
            <person name="Culley D."/>
            <person name="Daum C."/>
            <person name="Ezra D."/>
            <person name="Gonzalez J."/>
            <person name="Henrissat B."/>
            <person name="Kuo A."/>
            <person name="Liang C."/>
            <person name="Lipzen A."/>
            <person name="Lutzoni F."/>
            <person name="Magnuson J."/>
            <person name="Mondo S."/>
            <person name="Nolan M."/>
            <person name="Ohm R."/>
            <person name="Pangilinan J."/>
            <person name="Park H.-J."/>
            <person name="Ramirez L."/>
            <person name="Alfaro M."/>
            <person name="Sun H."/>
            <person name="Tritt A."/>
            <person name="Yoshinaga Y."/>
            <person name="Zwiers L.-H."/>
            <person name="Turgeon B."/>
            <person name="Goodwin S."/>
            <person name="Spatafora J."/>
            <person name="Crous P."/>
            <person name="Grigoriev I."/>
        </authorList>
    </citation>
    <scope>NUCLEOTIDE SEQUENCE</scope>
    <source>
        <strain evidence="3">CBS 675.92</strain>
    </source>
</reference>
<dbReference type="PANTHER" id="PTHR43669:SF3">
    <property type="entry name" value="ALCOHOL DEHYDROGENASE, PUTATIVE (AFU_ORTHOLOGUE AFUA_3G03445)-RELATED"/>
    <property type="match status" value="1"/>
</dbReference>
<dbReference type="SUPFAM" id="SSF51735">
    <property type="entry name" value="NAD(P)-binding Rossmann-fold domains"/>
    <property type="match status" value="1"/>
</dbReference>
<sequence length="233" mass="25483">MSPHRTIIAFGTGPGIGNHIVSKFASQGFTHVILLARNTARLENEDAPFVSQTNPNVKLDTLRLDLSDLGSIPGVLKKIDELTEGDDVEVVFFNAARIKTSEVLEVSVEEIEEDFRTTNLALYIIAQHYIPKLQTLAKSNASSKPSFLVTNSHLPWDPVPQLLSLSLVKASQRNMVLSFNRAFSESGVHVGLISVEGVVAPEKKHLNPNNIAEKTWGFYNAGLGGGLEVNIRE</sequence>
<dbReference type="PANTHER" id="PTHR43669">
    <property type="entry name" value="5-KETO-D-GLUCONATE 5-REDUCTASE"/>
    <property type="match status" value="1"/>
</dbReference>
<dbReference type="OrthoDB" id="5336600at2759"/>
<dbReference type="Proteomes" id="UP000800035">
    <property type="component" value="Unassembled WGS sequence"/>
</dbReference>
<evidence type="ECO:0000256" key="2">
    <source>
        <dbReference type="ARBA" id="ARBA00023002"/>
    </source>
</evidence>
<dbReference type="Pfam" id="PF00106">
    <property type="entry name" value="adh_short"/>
    <property type="match status" value="1"/>
</dbReference>
<evidence type="ECO:0000313" key="4">
    <source>
        <dbReference type="Proteomes" id="UP000800035"/>
    </source>
</evidence>
<dbReference type="GO" id="GO:0016491">
    <property type="term" value="F:oxidoreductase activity"/>
    <property type="evidence" value="ECO:0007669"/>
    <property type="project" value="UniProtKB-KW"/>
</dbReference>
<dbReference type="EMBL" id="ML976989">
    <property type="protein sequence ID" value="KAF1957485.1"/>
    <property type="molecule type" value="Genomic_DNA"/>
</dbReference>
<evidence type="ECO:0000256" key="1">
    <source>
        <dbReference type="ARBA" id="ARBA00006484"/>
    </source>
</evidence>
<gene>
    <name evidence="3" type="ORF">CC80DRAFT_470791</name>
</gene>
<dbReference type="Gene3D" id="3.40.50.720">
    <property type="entry name" value="NAD(P)-binding Rossmann-like Domain"/>
    <property type="match status" value="1"/>
</dbReference>
<evidence type="ECO:0000313" key="3">
    <source>
        <dbReference type="EMBL" id="KAF1957485.1"/>
    </source>
</evidence>
<comment type="similarity">
    <text evidence="1">Belongs to the short-chain dehydrogenases/reductases (SDR) family.</text>
</comment>
<protein>
    <submittedName>
        <fullName evidence="3">NAD(P)-binding protein</fullName>
    </submittedName>
</protein>
<accession>A0A6A5TXV8</accession>
<name>A0A6A5TXV8_9PLEO</name>
<keyword evidence="4" id="KW-1185">Reference proteome</keyword>
<dbReference type="InterPro" id="IPR002347">
    <property type="entry name" value="SDR_fam"/>
</dbReference>
<keyword evidence="2" id="KW-0560">Oxidoreductase</keyword>
<dbReference type="InterPro" id="IPR036291">
    <property type="entry name" value="NAD(P)-bd_dom_sf"/>
</dbReference>
<proteinExistence type="inferred from homology"/>
<dbReference type="AlphaFoldDB" id="A0A6A5TXV8"/>